<evidence type="ECO:0000256" key="10">
    <source>
        <dbReference type="ARBA" id="ARBA00029618"/>
    </source>
</evidence>
<feature type="compositionally biased region" description="Low complexity" evidence="13">
    <location>
        <begin position="707"/>
        <end position="719"/>
    </location>
</feature>
<dbReference type="InterPro" id="IPR005323">
    <property type="entry name" value="CBM41_pullulanase"/>
</dbReference>
<dbReference type="Pfam" id="PF03714">
    <property type="entry name" value="PUD"/>
    <property type="match status" value="2"/>
</dbReference>
<keyword evidence="7" id="KW-0326">Glycosidase</keyword>
<dbReference type="InterPro" id="IPR040671">
    <property type="entry name" value="Pullulanase_N2"/>
</dbReference>
<keyword evidence="4 14" id="KW-0732">Signal</keyword>
<dbReference type="Proteomes" id="UP000530234">
    <property type="component" value="Unassembled WGS sequence"/>
</dbReference>
<dbReference type="EMBL" id="VKHS01000229">
    <property type="protein sequence ID" value="MBB0230151.1"/>
    <property type="molecule type" value="Genomic_DNA"/>
</dbReference>
<dbReference type="SUPFAM" id="SSF49452">
    <property type="entry name" value="Starch-binding domain-like"/>
    <property type="match status" value="2"/>
</dbReference>
<dbReference type="InterPro" id="IPR013784">
    <property type="entry name" value="Carb-bd-like_fold"/>
</dbReference>
<dbReference type="Gene3D" id="2.60.40.1180">
    <property type="entry name" value="Golgi alpha-mannosidase II"/>
    <property type="match status" value="2"/>
</dbReference>
<evidence type="ECO:0000256" key="1">
    <source>
        <dbReference type="ARBA" id="ARBA00000548"/>
    </source>
</evidence>
<feature type="region of interest" description="Disordered" evidence="13">
    <location>
        <begin position="707"/>
        <end position="726"/>
    </location>
</feature>
<dbReference type="Pfam" id="PF02922">
    <property type="entry name" value="CBM_48"/>
    <property type="match status" value="1"/>
</dbReference>
<dbReference type="InterPro" id="IPR014756">
    <property type="entry name" value="Ig_E-set"/>
</dbReference>
<dbReference type="InterPro" id="IPR006047">
    <property type="entry name" value="GH13_cat_dom"/>
</dbReference>
<dbReference type="Gene3D" id="2.60.40.1110">
    <property type="match status" value="2"/>
</dbReference>
<evidence type="ECO:0000256" key="7">
    <source>
        <dbReference type="ARBA" id="ARBA00023295"/>
    </source>
</evidence>
<evidence type="ECO:0000313" key="16">
    <source>
        <dbReference type="EMBL" id="MBB0230151.1"/>
    </source>
</evidence>
<keyword evidence="5" id="KW-0378">Hydrolase</keyword>
<dbReference type="CDD" id="cd11341">
    <property type="entry name" value="AmyAc_Pullulanase_LD-like"/>
    <property type="match status" value="1"/>
</dbReference>
<sequence>MLLRTPTARRGLAVATAAGVLATLIHAAAAPAAQAAPPPPTDAELAAEPTRHALTTEQFYFVLPDRFANGDPSNDTAGIPGGPLDHGHDPDDEGFYHGGDLRGLIENLDYIEGLGTTAIWMAPIFENKPVQGEGDHASAGYHGYWITDFTRVDPHFGTNEELAELVDAAHERDIKVFFDVITNHTADVIHYDEGAYDYLSKGAFPYLDTEGRPFDDLDHAGADNGEFPELDVESFPYTPVTSDAEADLKVPDWLNDPTLYHNRGDSSFAGESSLYGDFHGLDDLFTARPEVVEGMVEIYRTWVEDFGIDGFRIDTVKHVNMEFWTRWAAAMKEHAASLGHEDFFMFGEVYSSDVAEKARYVTEGGLNATLDFAFQEAARSFASQGGSAKRLSALFGEDHRYTTADTNAQQSVTFLGNHDMGRIGHFLRADNPDADDAELLGRSRLAHELMFLSRGNPVIYYGDEQGFTGSGGDKAARATLFGSTTPLYLQDPQLGTDRTHAEDAYDTDHPLYRAIADLSSLTREHPALREGAQTERYAEDGAGVWAHTRTDADERVEYLVAANNAEAERTVTVPTDTPDAAFEVLYGEAAGPGAGVTADADGVVELTVPALSTVVLRADRPLPDPQVAPAVELTAPDAGAHGVVELSAAVTGGSLNRVAFAAQVGDGAWEVLGVSDAPPHRVTHTVPPGTSAGTPLRYRAVAVDSSGATAATGAQTTAGSPPPERAPRAVSREWAVVHYHRPDGNYDDWSLWAWGDLHESESFDEWPHGRPFIGRDAFGAFAWVRLAPNASEVGYLIVDKEGNKDTDTDRTIDLSATGEVWVEQGEPEALNEAPEGVYPPADESLAVLRYHRPDGDYDGWGVHVWTGAAAPTDWSRPIPASEVDSFGAVYEIPLAEGATSLSYIIHRGDEKDLPADQSLDLRAVGHEVWIVSGEETYLLPSGGAAPDLNPDRARAHWIDAGTVVWPGAVPPGGSRQLLYHPEGSIALEDGALTDEGHWIRLIPTELTDEQRARFPHLADESALRVDPRDADRIEDALRSQLLASERAANGALTRLTGVQIPGVLDDLYAEGAVEADLGPTFPDAKSPGKSKGKGEDKGKKKGHRGDPLLSVWAPTAQRVALELDGNEKKLVPMTRDDATGVWSVKGKKNWYGKTYRYHVTVWAPEAGAVVTNKVTDPYSVGLTTDSEYSLIIDLNDPALAPQGWANRNVPEPVDLADATIQELHVRDFSIADARARNKGKYLAFTEHGSHGMQHLRGLAEAGTTHAHLLPTYDIGSVPERAADRREPDCDLAALPADSPEQQACIGEIRDRDAYNWGYDPVHFNVPEGSYATDPEGTARIVEYRRMVQGLHATGLRVVNDVVYNHTFAAGQDDKSILDRVVPGYYHRLLADGTVADSTCCPNTAPEHAMMGRLVVDSVVLWAEHYGIDGFRFDLMGHHPKQNLLDVREALDALTVEEHGVDGKSVILYGEGWNFGEVADNARFEQATQANMAGTGIATFSDRARDAVRGGGPFDEDPGVQGFASGLYSDPNGSPANGTQAEQRERLLNYQDLVKVGLTGNLADYSFVASDGERVTGAEVDYNGSPAGYAAAPGEAVAYVDKHDNETLFDALAYKLPDRVSPADRARAQVVAQSTALFSQGPAFGQAGTDLLRSKSLDRNSYNSGDWFNAIHWDCRDGNGFGRGLPPAWDNEAKWPFAKPLLTHPNLTVGCAEIRVAGDAYRDLLRIRSGEDAFRLRTAQEVQEAVSFPLSGTDREIPGVIVMEVGDLAVVFNATPHRQHQNHPSLVGKDYRLHPVQAEGSDEVVRSARFAADRGDFEIPPRTTAVFTLR</sequence>
<dbReference type="Gene3D" id="3.20.20.80">
    <property type="entry name" value="Glycosidases"/>
    <property type="match status" value="2"/>
</dbReference>
<dbReference type="InterPro" id="IPR024561">
    <property type="entry name" value="Pullul_strch_C"/>
</dbReference>
<dbReference type="PROSITE" id="PS51318">
    <property type="entry name" value="TAT"/>
    <property type="match status" value="1"/>
</dbReference>
<dbReference type="Pfam" id="PF11852">
    <property type="entry name" value="Pullul_strch_C"/>
    <property type="match status" value="1"/>
</dbReference>
<evidence type="ECO:0000313" key="17">
    <source>
        <dbReference type="Proteomes" id="UP000530234"/>
    </source>
</evidence>
<evidence type="ECO:0000256" key="3">
    <source>
        <dbReference type="ARBA" id="ARBA00012595"/>
    </source>
</evidence>
<dbReference type="GO" id="GO:0004556">
    <property type="term" value="F:alpha-amylase activity"/>
    <property type="evidence" value="ECO:0007669"/>
    <property type="project" value="UniProtKB-EC"/>
</dbReference>
<dbReference type="CDD" id="cd11339">
    <property type="entry name" value="AmyAc_bac_CMD_like_2"/>
    <property type="match status" value="1"/>
</dbReference>
<dbReference type="InterPro" id="IPR006311">
    <property type="entry name" value="TAT_signal"/>
</dbReference>
<comment type="similarity">
    <text evidence="2">Belongs to the glycosyl hydrolase 13 family.</text>
</comment>
<dbReference type="InterPro" id="IPR013780">
    <property type="entry name" value="Glyco_hydro_b"/>
</dbReference>
<feature type="region of interest" description="Disordered" evidence="13">
    <location>
        <begin position="1077"/>
        <end position="1108"/>
    </location>
</feature>
<keyword evidence="6" id="KW-0106">Calcium</keyword>
<evidence type="ECO:0000256" key="13">
    <source>
        <dbReference type="SAM" id="MobiDB-lite"/>
    </source>
</evidence>
<dbReference type="Pfam" id="PF17967">
    <property type="entry name" value="Pullulanase_N2"/>
    <property type="match status" value="1"/>
</dbReference>
<reference evidence="17" key="1">
    <citation type="submission" date="2019-10" db="EMBL/GenBank/DDBJ databases">
        <title>Streptomyces sp. nov., a novel actinobacterium isolated from alkaline environment.</title>
        <authorList>
            <person name="Golinska P."/>
        </authorList>
    </citation>
    <scope>NUCLEOTIDE SEQUENCE [LARGE SCALE GENOMIC DNA]</scope>
    <source>
        <strain evidence="17">DSM 42108</strain>
    </source>
</reference>
<accession>A0A7W3XWV3</accession>
<comment type="caution">
    <text evidence="16">The sequence shown here is derived from an EMBL/GenBank/DDBJ whole genome shotgun (WGS) entry which is preliminary data.</text>
</comment>
<evidence type="ECO:0000256" key="2">
    <source>
        <dbReference type="ARBA" id="ARBA00008061"/>
    </source>
</evidence>
<dbReference type="CDD" id="cd10315">
    <property type="entry name" value="CBM41_pullulanase"/>
    <property type="match status" value="2"/>
</dbReference>
<dbReference type="GO" id="GO:0005975">
    <property type="term" value="P:carbohydrate metabolic process"/>
    <property type="evidence" value="ECO:0007669"/>
    <property type="project" value="InterPro"/>
</dbReference>
<dbReference type="NCBIfam" id="TIGR02103">
    <property type="entry name" value="pullul_strch"/>
    <property type="match status" value="1"/>
</dbReference>
<evidence type="ECO:0000256" key="12">
    <source>
        <dbReference type="ARBA" id="ARBA00031076"/>
    </source>
</evidence>
<dbReference type="SMART" id="SM00642">
    <property type="entry name" value="Aamy"/>
    <property type="match status" value="1"/>
</dbReference>
<dbReference type="Gene3D" id="2.60.40.10">
    <property type="entry name" value="Immunoglobulins"/>
    <property type="match status" value="1"/>
</dbReference>
<dbReference type="SUPFAM" id="SSF51011">
    <property type="entry name" value="Glycosyl hydrolase domain"/>
    <property type="match status" value="2"/>
</dbReference>
<gene>
    <name evidence="16" type="primary">pulA</name>
    <name evidence="16" type="ORF">FOE67_11650</name>
</gene>
<evidence type="ECO:0000256" key="5">
    <source>
        <dbReference type="ARBA" id="ARBA00022801"/>
    </source>
</evidence>
<feature type="chain" id="PRO_5031383189" description="1,4-alpha-D-glucan glucanohydrolase" evidence="14">
    <location>
        <begin position="36"/>
        <end position="1829"/>
    </location>
</feature>
<dbReference type="GO" id="GO:0051060">
    <property type="term" value="F:pullulanase activity"/>
    <property type="evidence" value="ECO:0007669"/>
    <property type="project" value="UniProtKB-EC"/>
</dbReference>
<dbReference type="Pfam" id="PF00128">
    <property type="entry name" value="Alpha-amylase"/>
    <property type="match status" value="1"/>
</dbReference>
<dbReference type="Gene3D" id="2.60.40.1130">
    <property type="entry name" value="Rab geranylgeranyltransferase alpha-subunit, insert domain"/>
    <property type="match status" value="1"/>
</dbReference>
<dbReference type="InterPro" id="IPR013783">
    <property type="entry name" value="Ig-like_fold"/>
</dbReference>
<organism evidence="16 17">
    <name type="scientific">Streptomyces calidiresistens</name>
    <dbReference type="NCBI Taxonomy" id="1485586"/>
    <lineage>
        <taxon>Bacteria</taxon>
        <taxon>Bacillati</taxon>
        <taxon>Actinomycetota</taxon>
        <taxon>Actinomycetes</taxon>
        <taxon>Kitasatosporales</taxon>
        <taxon>Streptomycetaceae</taxon>
        <taxon>Streptomyces</taxon>
    </lineage>
</organism>
<dbReference type="GO" id="GO:0030246">
    <property type="term" value="F:carbohydrate binding"/>
    <property type="evidence" value="ECO:0007669"/>
    <property type="project" value="InterPro"/>
</dbReference>
<comment type="catalytic activity">
    <reaction evidence="1">
        <text>Endohydrolysis of (1-&gt;4)-alpha-D-glucosidic linkages in polysaccharides containing three or more (1-&gt;4)-alpha-linked D-glucose units.</text>
        <dbReference type="EC" id="3.2.1.1"/>
    </reaction>
</comment>
<evidence type="ECO:0000256" key="14">
    <source>
        <dbReference type="SAM" id="SignalP"/>
    </source>
</evidence>
<evidence type="ECO:0000256" key="4">
    <source>
        <dbReference type="ARBA" id="ARBA00022729"/>
    </source>
</evidence>
<dbReference type="PANTHER" id="PTHR43002">
    <property type="entry name" value="GLYCOGEN DEBRANCHING ENZYME"/>
    <property type="match status" value="1"/>
</dbReference>
<evidence type="ECO:0000256" key="6">
    <source>
        <dbReference type="ARBA" id="ARBA00022837"/>
    </source>
</evidence>
<dbReference type="SUPFAM" id="SSF51445">
    <property type="entry name" value="(Trans)glycosidases"/>
    <property type="match status" value="2"/>
</dbReference>
<name>A0A7W3XWV3_9ACTN</name>
<evidence type="ECO:0000259" key="15">
    <source>
        <dbReference type="SMART" id="SM00642"/>
    </source>
</evidence>
<evidence type="ECO:0000256" key="9">
    <source>
        <dbReference type="ARBA" id="ARBA00024062"/>
    </source>
</evidence>
<comment type="catalytic activity">
    <reaction evidence="8">
        <text>Hydrolysis of (1-&gt;6)-alpha-D-glucosidic linkages in pullulan, amylopectin and glycogen, and in the alpha- and beta-limit dextrins of amylopectin and glycogen.</text>
        <dbReference type="EC" id="3.2.1.41"/>
    </reaction>
</comment>
<evidence type="ECO:0000256" key="8">
    <source>
        <dbReference type="ARBA" id="ARBA00023965"/>
    </source>
</evidence>
<dbReference type="EC" id="3.2.1.1" evidence="3"/>
<protein>
    <recommendedName>
        <fullName evidence="11">1,4-alpha-D-glucan glucanohydrolase</fullName>
        <ecNumber evidence="3">3.2.1.1</ecNumber>
        <ecNumber evidence="9">3.2.1.41</ecNumber>
    </recommendedName>
    <alternativeName>
        <fullName evidence="10">Alpha-dextrin endo-1,6-alpha-glucosidase</fullName>
    </alternativeName>
    <alternativeName>
        <fullName evidence="12">Pullulan 6-glucanohydrolase</fullName>
    </alternativeName>
</protein>
<evidence type="ECO:0000256" key="11">
    <source>
        <dbReference type="ARBA" id="ARBA00030238"/>
    </source>
</evidence>
<keyword evidence="17" id="KW-1185">Reference proteome</keyword>
<proteinExistence type="inferred from homology"/>
<feature type="domain" description="Glycosyl hydrolase family 13 catalytic" evidence="15">
    <location>
        <begin position="61"/>
        <end position="522"/>
    </location>
</feature>
<dbReference type="EC" id="3.2.1.41" evidence="9"/>
<feature type="signal peptide" evidence="14">
    <location>
        <begin position="1"/>
        <end position="35"/>
    </location>
</feature>
<dbReference type="RefSeq" id="WP_182663337.1">
    <property type="nucleotide sequence ID" value="NZ_VKHS01000229.1"/>
</dbReference>
<dbReference type="InterPro" id="IPR004193">
    <property type="entry name" value="Glyco_hydro_13_N"/>
</dbReference>
<dbReference type="InterPro" id="IPR017853">
    <property type="entry name" value="GH"/>
</dbReference>
<dbReference type="CDD" id="cd02860">
    <property type="entry name" value="E_set_Pullulanase"/>
    <property type="match status" value="1"/>
</dbReference>
<dbReference type="SUPFAM" id="SSF81296">
    <property type="entry name" value="E set domains"/>
    <property type="match status" value="2"/>
</dbReference>
<dbReference type="InterPro" id="IPR011839">
    <property type="entry name" value="Pullul_strch"/>
</dbReference>